<accession>A0A367L8G9</accession>
<dbReference type="AlphaFoldDB" id="A0A367L8G9"/>
<evidence type="ECO:0000313" key="2">
    <source>
        <dbReference type="EMBL" id="RCI10723.1"/>
    </source>
</evidence>
<name>A0A367L8G9_9HYPO</name>
<dbReference type="EMBL" id="LKCN02000011">
    <property type="protein sequence ID" value="RCI10723.1"/>
    <property type="molecule type" value="Genomic_DNA"/>
</dbReference>
<sequence length="179" mass="20154">MYLHMRGQSEPRTYSSLHPSVRSSQSHIQKRKQAMSLYKHTTQLTSEALPLGRDFTNYYIHYDLYSHITKSAQKHPTTQLNSTQPNFSISAYHPSITPPTNLPALHTKHTNLSHRNTERERESKGQAYMYVSENDDDTYTCISGNSVPSRSGLPAGNGAVPSETTSPSLMPSRYLQIKG</sequence>
<organism evidence="2 3">
    <name type="scientific">Ophiocordyceps polyrhachis-furcata BCC 54312</name>
    <dbReference type="NCBI Taxonomy" id="1330021"/>
    <lineage>
        <taxon>Eukaryota</taxon>
        <taxon>Fungi</taxon>
        <taxon>Dikarya</taxon>
        <taxon>Ascomycota</taxon>
        <taxon>Pezizomycotina</taxon>
        <taxon>Sordariomycetes</taxon>
        <taxon>Hypocreomycetidae</taxon>
        <taxon>Hypocreales</taxon>
        <taxon>Ophiocordycipitaceae</taxon>
        <taxon>Ophiocordyceps</taxon>
    </lineage>
</organism>
<proteinExistence type="predicted"/>
<feature type="compositionally biased region" description="Polar residues" evidence="1">
    <location>
        <begin position="10"/>
        <end position="27"/>
    </location>
</feature>
<dbReference type="Proteomes" id="UP000253664">
    <property type="component" value="Unassembled WGS sequence"/>
</dbReference>
<feature type="region of interest" description="Disordered" evidence="1">
    <location>
        <begin position="1"/>
        <end position="28"/>
    </location>
</feature>
<feature type="region of interest" description="Disordered" evidence="1">
    <location>
        <begin position="146"/>
        <end position="171"/>
    </location>
</feature>
<evidence type="ECO:0000313" key="3">
    <source>
        <dbReference type="Proteomes" id="UP000253664"/>
    </source>
</evidence>
<evidence type="ECO:0000256" key="1">
    <source>
        <dbReference type="SAM" id="MobiDB-lite"/>
    </source>
</evidence>
<comment type="caution">
    <text evidence="2">The sequence shown here is derived from an EMBL/GenBank/DDBJ whole genome shotgun (WGS) entry which is preliminary data.</text>
</comment>
<protein>
    <submittedName>
        <fullName evidence="2">Uncharacterized protein</fullName>
    </submittedName>
</protein>
<keyword evidence="3" id="KW-1185">Reference proteome</keyword>
<reference evidence="2 3" key="1">
    <citation type="journal article" date="2015" name="BMC Genomics">
        <title>Insights from the genome of Ophiocordyceps polyrhachis-furcata to pathogenicity and host specificity in insect fungi.</title>
        <authorList>
            <person name="Wichadakul D."/>
            <person name="Kobmoo N."/>
            <person name="Ingsriswang S."/>
            <person name="Tangphatsornruang S."/>
            <person name="Chantasingh D."/>
            <person name="Luangsa-ard J.J."/>
            <person name="Eurwilaichitr L."/>
        </authorList>
    </citation>
    <scope>NUCLEOTIDE SEQUENCE [LARGE SCALE GENOMIC DNA]</scope>
    <source>
        <strain evidence="2 3">BCC 54312</strain>
    </source>
</reference>
<gene>
    <name evidence="2" type="ORF">L249_5309</name>
</gene>